<reference evidence="9" key="1">
    <citation type="submission" date="2021-04" db="EMBL/GenBank/DDBJ databases">
        <title>Draft genome of Fusarium avenaceum strain F156N33, isolated from an atmospheric sample in Virginia.</title>
        <authorList>
            <person name="Yang S."/>
            <person name="Vinatzer B.A."/>
            <person name="Coleman J."/>
        </authorList>
    </citation>
    <scope>NUCLEOTIDE SEQUENCE</scope>
    <source>
        <strain evidence="9">F156N33</strain>
    </source>
</reference>
<evidence type="ECO:0000256" key="2">
    <source>
        <dbReference type="ARBA" id="ARBA00007456"/>
    </source>
</evidence>
<dbReference type="SMART" id="SM00835">
    <property type="entry name" value="Cupin_1"/>
    <property type="match status" value="1"/>
</dbReference>
<keyword evidence="7" id="KW-1133">Transmembrane helix</keyword>
<dbReference type="InterPro" id="IPR001929">
    <property type="entry name" value="Germin"/>
</dbReference>
<organism evidence="9 10">
    <name type="scientific">Fusarium avenaceum</name>
    <dbReference type="NCBI Taxonomy" id="40199"/>
    <lineage>
        <taxon>Eukaryota</taxon>
        <taxon>Fungi</taxon>
        <taxon>Dikarya</taxon>
        <taxon>Ascomycota</taxon>
        <taxon>Pezizomycotina</taxon>
        <taxon>Sordariomycetes</taxon>
        <taxon>Hypocreomycetidae</taxon>
        <taxon>Hypocreales</taxon>
        <taxon>Nectriaceae</taxon>
        <taxon>Fusarium</taxon>
        <taxon>Fusarium tricinctum species complex</taxon>
    </lineage>
</organism>
<gene>
    <name evidence="9" type="ORF">KAF25_009934</name>
</gene>
<dbReference type="Proteomes" id="UP000782241">
    <property type="component" value="Unassembled WGS sequence"/>
</dbReference>
<dbReference type="InterPro" id="IPR014710">
    <property type="entry name" value="RmlC-like_jellyroll"/>
</dbReference>
<dbReference type="CDD" id="cd02241">
    <property type="entry name" value="cupin_OxOx"/>
    <property type="match status" value="1"/>
</dbReference>
<evidence type="ECO:0000256" key="7">
    <source>
        <dbReference type="SAM" id="Phobius"/>
    </source>
</evidence>
<comment type="subcellular location">
    <subcellularLocation>
        <location evidence="1">Secreted</location>
    </subcellularLocation>
</comment>
<dbReference type="PANTHER" id="PTHR31238">
    <property type="entry name" value="GERMIN-LIKE PROTEIN SUBFAMILY 3 MEMBER 3"/>
    <property type="match status" value="1"/>
</dbReference>
<feature type="transmembrane region" description="Helical" evidence="7">
    <location>
        <begin position="319"/>
        <end position="342"/>
    </location>
</feature>
<dbReference type="Gene3D" id="2.60.120.10">
    <property type="entry name" value="Jelly Rolls"/>
    <property type="match status" value="1"/>
</dbReference>
<dbReference type="GO" id="GO:0030145">
    <property type="term" value="F:manganese ion binding"/>
    <property type="evidence" value="ECO:0007669"/>
    <property type="project" value="InterPro"/>
</dbReference>
<proteinExistence type="inferred from homology"/>
<keyword evidence="7" id="KW-0472">Membrane</keyword>
<dbReference type="Pfam" id="PF00190">
    <property type="entry name" value="Cupin_1"/>
    <property type="match status" value="1"/>
</dbReference>
<feature type="compositionally biased region" description="Polar residues" evidence="6">
    <location>
        <begin position="268"/>
        <end position="290"/>
    </location>
</feature>
<keyword evidence="4" id="KW-0479">Metal-binding</keyword>
<keyword evidence="7" id="KW-0812">Transmembrane</keyword>
<evidence type="ECO:0000256" key="3">
    <source>
        <dbReference type="ARBA" id="ARBA00022525"/>
    </source>
</evidence>
<feature type="region of interest" description="Disordered" evidence="6">
    <location>
        <begin position="264"/>
        <end position="293"/>
    </location>
</feature>
<protein>
    <recommendedName>
        <fullName evidence="8">Cupin type-1 domain-containing protein</fullName>
    </recommendedName>
</protein>
<dbReference type="EMBL" id="JAGPUO010000001">
    <property type="protein sequence ID" value="KAG5665809.1"/>
    <property type="molecule type" value="Genomic_DNA"/>
</dbReference>
<evidence type="ECO:0000256" key="1">
    <source>
        <dbReference type="ARBA" id="ARBA00004613"/>
    </source>
</evidence>
<evidence type="ECO:0000256" key="6">
    <source>
        <dbReference type="SAM" id="MobiDB-lite"/>
    </source>
</evidence>
<evidence type="ECO:0000313" key="10">
    <source>
        <dbReference type="Proteomes" id="UP000782241"/>
    </source>
</evidence>
<dbReference type="AlphaFoldDB" id="A0A9P7HCG1"/>
<keyword evidence="3" id="KW-0964">Secreted</keyword>
<evidence type="ECO:0000259" key="8">
    <source>
        <dbReference type="SMART" id="SM00835"/>
    </source>
</evidence>
<comment type="similarity">
    <text evidence="2">Belongs to the germin family.</text>
</comment>
<evidence type="ECO:0000313" key="9">
    <source>
        <dbReference type="EMBL" id="KAG5665809.1"/>
    </source>
</evidence>
<accession>A0A9P7HCG1</accession>
<name>A0A9P7HCG1_9HYPO</name>
<dbReference type="GO" id="GO:0005576">
    <property type="term" value="C:extracellular region"/>
    <property type="evidence" value="ECO:0007669"/>
    <property type="project" value="UniProtKB-SubCell"/>
</dbReference>
<comment type="caution">
    <text evidence="9">The sequence shown here is derived from an EMBL/GenBank/DDBJ whole genome shotgun (WGS) entry which is preliminary data.</text>
</comment>
<sequence>MILSPNNYSNHTQPLITIIYTLSSNLNFNFAMLNTILSTTTAILACSSFVTAAPQGKGNSTPEVSLTTKLRLADSSIDRYKLLPEDKDFLYSFNSTDKVFATSQSFPALTGTGISMATAQLPGCSMVMIHAHPRAAEFFTVISGRVYTEAIPEGGVLDSEGKPRVIRNEIGAGEATIFYQGTLHYQVNPDCEPANALAAFSHEDAGALVIAPALFSANKDALGRTFGEAIDGEEIDKIRGSIPAGISVKIDECLAKCGKQKPYGTRPSIDTDNRNSSSHTQKMGNKNTDGNAAKVLKNNKSSRATGPDNKVLRQKSDSAVLAFFQALCCGSVVTTAGVYGFTVRKRVSIVDRNLITRSTTIPSTFEKSKSVSEIVNFKEHVHHSDWRYITLDIPAQHDVPDEVLLAKFVKGFFGGAVLRLERLTLQMLGIKLVHFSRAAQTTALWSLKDIPETKLLPDNSVLFGVFQVLDSRIAKADDIKHPPKQTESYVDFAFGSDEVGFAGVHRFSVVRSQKEHSDEQTVQIHFQHMTCNPTVNKPLRMQWMLGFHEMYADYLFRDGVGEIKRWMSQAIGN</sequence>
<feature type="domain" description="Cupin type-1" evidence="8">
    <location>
        <begin position="80"/>
        <end position="236"/>
    </location>
</feature>
<dbReference type="SUPFAM" id="SSF51182">
    <property type="entry name" value="RmlC-like cupins"/>
    <property type="match status" value="1"/>
</dbReference>
<keyword evidence="5" id="KW-0464">Manganese</keyword>
<keyword evidence="10" id="KW-1185">Reference proteome</keyword>
<dbReference type="InterPro" id="IPR006045">
    <property type="entry name" value="Cupin_1"/>
</dbReference>
<evidence type="ECO:0000256" key="5">
    <source>
        <dbReference type="ARBA" id="ARBA00023211"/>
    </source>
</evidence>
<dbReference type="InterPro" id="IPR011051">
    <property type="entry name" value="RmlC_Cupin_sf"/>
</dbReference>
<evidence type="ECO:0000256" key="4">
    <source>
        <dbReference type="ARBA" id="ARBA00022723"/>
    </source>
</evidence>